<dbReference type="EMBL" id="ML119121">
    <property type="protein sequence ID" value="RPB13704.1"/>
    <property type="molecule type" value="Genomic_DNA"/>
</dbReference>
<dbReference type="SMART" id="SM00906">
    <property type="entry name" value="Fungal_trans"/>
    <property type="match status" value="1"/>
</dbReference>
<feature type="compositionally biased region" description="Polar residues" evidence="4">
    <location>
        <begin position="8"/>
        <end position="25"/>
    </location>
</feature>
<keyword evidence="2" id="KW-0479">Metal-binding</keyword>
<feature type="region of interest" description="Disordered" evidence="4">
    <location>
        <begin position="1"/>
        <end position="44"/>
    </location>
</feature>
<dbReference type="GO" id="GO:0006351">
    <property type="term" value="P:DNA-templated transcription"/>
    <property type="evidence" value="ECO:0007669"/>
    <property type="project" value="InterPro"/>
</dbReference>
<evidence type="ECO:0000256" key="4">
    <source>
        <dbReference type="SAM" id="MobiDB-lite"/>
    </source>
</evidence>
<keyword evidence="3" id="KW-0539">Nucleus</keyword>
<dbReference type="CDD" id="cd12148">
    <property type="entry name" value="fungal_TF_MHR"/>
    <property type="match status" value="1"/>
</dbReference>
<reference evidence="6 7" key="1">
    <citation type="journal article" date="2018" name="Nat. Ecol. Evol.">
        <title>Pezizomycetes genomes reveal the molecular basis of ectomycorrhizal truffle lifestyle.</title>
        <authorList>
            <person name="Murat C."/>
            <person name="Payen T."/>
            <person name="Noel B."/>
            <person name="Kuo A."/>
            <person name="Morin E."/>
            <person name="Chen J."/>
            <person name="Kohler A."/>
            <person name="Krizsan K."/>
            <person name="Balestrini R."/>
            <person name="Da Silva C."/>
            <person name="Montanini B."/>
            <person name="Hainaut M."/>
            <person name="Levati E."/>
            <person name="Barry K.W."/>
            <person name="Belfiori B."/>
            <person name="Cichocki N."/>
            <person name="Clum A."/>
            <person name="Dockter R.B."/>
            <person name="Fauchery L."/>
            <person name="Guy J."/>
            <person name="Iotti M."/>
            <person name="Le Tacon F."/>
            <person name="Lindquist E.A."/>
            <person name="Lipzen A."/>
            <person name="Malagnac F."/>
            <person name="Mello A."/>
            <person name="Molinier V."/>
            <person name="Miyauchi S."/>
            <person name="Poulain J."/>
            <person name="Riccioni C."/>
            <person name="Rubini A."/>
            <person name="Sitrit Y."/>
            <person name="Splivallo R."/>
            <person name="Traeger S."/>
            <person name="Wang M."/>
            <person name="Zifcakova L."/>
            <person name="Wipf D."/>
            <person name="Zambonelli A."/>
            <person name="Paolocci F."/>
            <person name="Nowrousian M."/>
            <person name="Ottonello S."/>
            <person name="Baldrian P."/>
            <person name="Spatafora J.W."/>
            <person name="Henrissat B."/>
            <person name="Nagy L.G."/>
            <person name="Aury J.M."/>
            <person name="Wincker P."/>
            <person name="Grigoriev I.V."/>
            <person name="Bonfante P."/>
            <person name="Martin F.M."/>
        </authorList>
    </citation>
    <scope>NUCLEOTIDE SEQUENCE [LARGE SCALE GENOMIC DNA]</scope>
    <source>
        <strain evidence="6 7">CCBAS932</strain>
    </source>
</reference>
<proteinExistence type="predicted"/>
<dbReference type="InterPro" id="IPR036864">
    <property type="entry name" value="Zn2-C6_fun-type_DNA-bd_sf"/>
</dbReference>
<protein>
    <recommendedName>
        <fullName evidence="5">Zn(2)-C6 fungal-type domain-containing protein</fullName>
    </recommendedName>
</protein>
<evidence type="ECO:0000259" key="5">
    <source>
        <dbReference type="PROSITE" id="PS50048"/>
    </source>
</evidence>
<organism evidence="6 7">
    <name type="scientific">Morchella conica CCBAS932</name>
    <dbReference type="NCBI Taxonomy" id="1392247"/>
    <lineage>
        <taxon>Eukaryota</taxon>
        <taxon>Fungi</taxon>
        <taxon>Dikarya</taxon>
        <taxon>Ascomycota</taxon>
        <taxon>Pezizomycotina</taxon>
        <taxon>Pezizomycetes</taxon>
        <taxon>Pezizales</taxon>
        <taxon>Morchellaceae</taxon>
        <taxon>Morchella</taxon>
    </lineage>
</organism>
<dbReference type="FunCoup" id="A0A3N4KSW1">
    <property type="interactions" value="1190"/>
</dbReference>
<dbReference type="GO" id="GO:0005634">
    <property type="term" value="C:nucleus"/>
    <property type="evidence" value="ECO:0007669"/>
    <property type="project" value="UniProtKB-SubCell"/>
</dbReference>
<feature type="region of interest" description="Disordered" evidence="4">
    <location>
        <begin position="176"/>
        <end position="201"/>
    </location>
</feature>
<dbReference type="STRING" id="1392247.A0A3N4KSW1"/>
<dbReference type="GO" id="GO:0000981">
    <property type="term" value="F:DNA-binding transcription factor activity, RNA polymerase II-specific"/>
    <property type="evidence" value="ECO:0007669"/>
    <property type="project" value="InterPro"/>
</dbReference>
<dbReference type="Pfam" id="PF00172">
    <property type="entry name" value="Zn_clus"/>
    <property type="match status" value="1"/>
</dbReference>
<evidence type="ECO:0000256" key="3">
    <source>
        <dbReference type="ARBA" id="ARBA00023242"/>
    </source>
</evidence>
<dbReference type="Pfam" id="PF04082">
    <property type="entry name" value="Fungal_trans"/>
    <property type="match status" value="1"/>
</dbReference>
<comment type="subcellular location">
    <subcellularLocation>
        <location evidence="1">Nucleus</location>
    </subcellularLocation>
</comment>
<name>A0A3N4KSW1_9PEZI</name>
<feature type="compositionally biased region" description="Polar residues" evidence="4">
    <location>
        <begin position="246"/>
        <end position="276"/>
    </location>
</feature>
<evidence type="ECO:0000256" key="1">
    <source>
        <dbReference type="ARBA" id="ARBA00004123"/>
    </source>
</evidence>
<feature type="compositionally biased region" description="Low complexity" evidence="4">
    <location>
        <begin position="233"/>
        <end position="245"/>
    </location>
</feature>
<dbReference type="InterPro" id="IPR001138">
    <property type="entry name" value="Zn2Cys6_DnaBD"/>
</dbReference>
<dbReference type="SUPFAM" id="SSF57701">
    <property type="entry name" value="Zn2/Cys6 DNA-binding domain"/>
    <property type="match status" value="1"/>
</dbReference>
<dbReference type="GO" id="GO:0008270">
    <property type="term" value="F:zinc ion binding"/>
    <property type="evidence" value="ECO:0007669"/>
    <property type="project" value="InterPro"/>
</dbReference>
<dbReference type="InParanoid" id="A0A3N4KSW1"/>
<feature type="compositionally biased region" description="Polar residues" evidence="4">
    <location>
        <begin position="127"/>
        <end position="147"/>
    </location>
</feature>
<feature type="compositionally biased region" description="Basic and acidic residues" evidence="4">
    <location>
        <begin position="85"/>
        <end position="98"/>
    </location>
</feature>
<dbReference type="PANTHER" id="PTHR31001">
    <property type="entry name" value="UNCHARACTERIZED TRANSCRIPTIONAL REGULATORY PROTEIN"/>
    <property type="match status" value="1"/>
</dbReference>
<feature type="compositionally biased region" description="Polar residues" evidence="4">
    <location>
        <begin position="188"/>
        <end position="201"/>
    </location>
</feature>
<keyword evidence="7" id="KW-1185">Reference proteome</keyword>
<evidence type="ECO:0000313" key="7">
    <source>
        <dbReference type="Proteomes" id="UP000277580"/>
    </source>
</evidence>
<feature type="region of interest" description="Disordered" evidence="4">
    <location>
        <begin position="1034"/>
        <end position="1054"/>
    </location>
</feature>
<feature type="compositionally biased region" description="Low complexity" evidence="4">
    <location>
        <begin position="29"/>
        <end position="41"/>
    </location>
</feature>
<dbReference type="SMART" id="SM00066">
    <property type="entry name" value="GAL4"/>
    <property type="match status" value="1"/>
</dbReference>
<dbReference type="PANTHER" id="PTHR31001:SF79">
    <property type="entry name" value="ZN(II)2CYS6 TRANSCRIPTION FACTOR (EUROFUNG)"/>
    <property type="match status" value="1"/>
</dbReference>
<feature type="domain" description="Zn(2)-C6 fungal-type" evidence="5">
    <location>
        <begin position="51"/>
        <end position="81"/>
    </location>
</feature>
<dbReference type="Proteomes" id="UP000277580">
    <property type="component" value="Unassembled WGS sequence"/>
</dbReference>
<dbReference type="OrthoDB" id="3989227at2759"/>
<accession>A0A3N4KSW1</accession>
<dbReference type="PROSITE" id="PS50048">
    <property type="entry name" value="ZN2_CY6_FUNGAL_2"/>
    <property type="match status" value="1"/>
</dbReference>
<dbReference type="InterPro" id="IPR007219">
    <property type="entry name" value="XnlR_reg_dom"/>
</dbReference>
<dbReference type="GO" id="GO:0003677">
    <property type="term" value="F:DNA binding"/>
    <property type="evidence" value="ECO:0007669"/>
    <property type="project" value="InterPro"/>
</dbReference>
<feature type="compositionally biased region" description="Pro residues" evidence="4">
    <location>
        <begin position="359"/>
        <end position="372"/>
    </location>
</feature>
<dbReference type="CDD" id="cd00067">
    <property type="entry name" value="GAL4"/>
    <property type="match status" value="1"/>
</dbReference>
<dbReference type="PROSITE" id="PS00463">
    <property type="entry name" value="ZN2_CY6_FUNGAL_1"/>
    <property type="match status" value="1"/>
</dbReference>
<dbReference type="SMR" id="A0A3N4KSW1"/>
<feature type="region of interest" description="Disordered" evidence="4">
    <location>
        <begin position="352"/>
        <end position="374"/>
    </location>
</feature>
<gene>
    <name evidence="6" type="ORF">P167DRAFT_544358</name>
</gene>
<sequence length="1083" mass="119877">MNHFRLPSGSSVPNIFNFNQPSPVSSPLRPQQQQKQAAQPRQIHRNRISYSCHACRRRKVKCDRLHPICSNCTKTVESCVYDDHAINGNKGGKDEKNQKAGGGTKRRRTNEGTLTMSEDGEEGGNGMNPTATRITTSSASPPKSTLGVSKEADLETRMNRLAEIVDRWYKDASAHGAAPDGLAPRPGLQTTGHDNATKTNTLDENGFAQSQAYLYLLQQATGPIRHNSTDLNHSASSASPSPTHTLSPNISITPGSSIGGRSQESENNGPGWAASNTPIKILNEKIEAARQSENDDVDDLGIGHLSIQGGGRSRYVGTSFWGLLSSEINELNQILKTHTHFDRIGNRRECEEHFKNTPKPQPTLAPPQPQPQPEYRAGCPQAVLAMFSKASFLQFEPREIEARTCEVVPAILKSLPNKSFANHLYKSFLHGVHPVMPLLHAPTFDEDYQHFWGWYPDNQHQFPDSKLTENPTFLPLLMAVLYAGAISMSSKTINKLTGGEWTKETLSSRLYAATMSALAACAFPRSPTVYSLISFLIVQTCLIREEEPLTSCSFVGMAMRVAQSMGLHRDGSLFELSEVECEVRRRVWWHIMYLDVQGAIATGLPPLGGSGDDLYDTKMVSELRDEYIGLAPGAPDPVTPMTPHNSRCQEFHKEKIDIRSSPAMILAVGRYESTILLRKIITRLFAIRGSKRSDLMEMGKMIYELKMSLEKKISRIPARGIPEMGFTPPVGSKGEPEVPNEVERAVVFNSWARIMLSLLSDRAFGVLYQPFLKSAKSNMWKHARNCALHFCHSFLRKFLHLSRTQLFQPYQWFCPGTYQPLHATMILILDLHERPFAPEAPKSRGFVDEVFAVFGEHGNYSTGDGEGGNRPLMEGGREAWRMLWRLRKKAYEKAGIKIPPSAPQEQSGTTKDPDTKLGGCGVQLGGCVSPLGGCNSQQEYYPNFPQFAMDHTTAVTQPAPVPPIPPPFIPVHVRPVTPPPPKMDDVPGGGSFEELLQMDTIIDAEDKAFFTDAVAAHFLQEQQSRDVELGFGMTEEAASPPPPPASQFTPPAEGAGQDMMDFDWEEWDQVFGKYVSVDVGDIL</sequence>
<dbReference type="Gene3D" id="4.10.240.10">
    <property type="entry name" value="Zn(2)-C6 fungal-type DNA-binding domain"/>
    <property type="match status" value="1"/>
</dbReference>
<dbReference type="InterPro" id="IPR050613">
    <property type="entry name" value="Sec_Metabolite_Reg"/>
</dbReference>
<feature type="region of interest" description="Disordered" evidence="4">
    <location>
        <begin position="225"/>
        <end position="276"/>
    </location>
</feature>
<evidence type="ECO:0000256" key="2">
    <source>
        <dbReference type="ARBA" id="ARBA00022723"/>
    </source>
</evidence>
<feature type="region of interest" description="Disordered" evidence="4">
    <location>
        <begin position="85"/>
        <end position="152"/>
    </location>
</feature>
<evidence type="ECO:0000313" key="6">
    <source>
        <dbReference type="EMBL" id="RPB13704.1"/>
    </source>
</evidence>
<dbReference type="AlphaFoldDB" id="A0A3N4KSW1"/>